<dbReference type="PANTHER" id="PTHR24567">
    <property type="entry name" value="CRP FAMILY TRANSCRIPTIONAL REGULATORY PROTEIN"/>
    <property type="match status" value="1"/>
</dbReference>
<dbReference type="InterPro" id="IPR036390">
    <property type="entry name" value="WH_DNA-bd_sf"/>
</dbReference>
<dbReference type="Pfam" id="PF00027">
    <property type="entry name" value="cNMP_binding"/>
    <property type="match status" value="1"/>
</dbReference>
<sequence>MPDSISQWLPLLNNSLWFRHLPPALQQSLLQAAQLRQLQSNQLLFPRGEQSADLFAVLQGALCVGTLDAEGREVLLTVAEPVTWFGEIALFDAQPRTHDVRAAGPTTLLCIPQAALQQLLAEQPHWWREFALLLCHKLRLAFNNAEDLSLLPAGPRLARRLLLIARGYGDARTTQQQIRLTQERLAQMLSLSRQTTNQLLRELEQQGVLRLQPGCIEIVDLPALEQAASH</sequence>
<dbReference type="InterPro" id="IPR036388">
    <property type="entry name" value="WH-like_DNA-bd_sf"/>
</dbReference>
<dbReference type="GO" id="GO:0016301">
    <property type="term" value="F:kinase activity"/>
    <property type="evidence" value="ECO:0007669"/>
    <property type="project" value="UniProtKB-KW"/>
</dbReference>
<evidence type="ECO:0000313" key="7">
    <source>
        <dbReference type="Proteomes" id="UP000243629"/>
    </source>
</evidence>
<dbReference type="GO" id="GO:0003700">
    <property type="term" value="F:DNA-binding transcription factor activity"/>
    <property type="evidence" value="ECO:0007669"/>
    <property type="project" value="TreeGrafter"/>
</dbReference>
<dbReference type="PROSITE" id="PS51063">
    <property type="entry name" value="HTH_CRP_2"/>
    <property type="match status" value="1"/>
</dbReference>
<dbReference type="PROSITE" id="PS50042">
    <property type="entry name" value="CNMP_BINDING_3"/>
    <property type="match status" value="1"/>
</dbReference>
<keyword evidence="6" id="KW-0418">Kinase</keyword>
<dbReference type="OrthoDB" id="6881322at2"/>
<dbReference type="Gene3D" id="1.10.10.10">
    <property type="entry name" value="Winged helix-like DNA-binding domain superfamily/Winged helix DNA-binding domain"/>
    <property type="match status" value="1"/>
</dbReference>
<dbReference type="InterPro" id="IPR018490">
    <property type="entry name" value="cNMP-bd_dom_sf"/>
</dbReference>
<keyword evidence="6" id="KW-0808">Transferase</keyword>
<name>A0A1I4TES7_9GAMM</name>
<dbReference type="PANTHER" id="PTHR24567:SF74">
    <property type="entry name" value="HTH-TYPE TRANSCRIPTIONAL REGULATOR ARCR"/>
    <property type="match status" value="1"/>
</dbReference>
<dbReference type="GO" id="GO:0003677">
    <property type="term" value="F:DNA binding"/>
    <property type="evidence" value="ECO:0007669"/>
    <property type="project" value="UniProtKB-KW"/>
</dbReference>
<gene>
    <name evidence="6" type="ORF">SAMN05216217_11415</name>
</gene>
<proteinExistence type="predicted"/>
<dbReference type="STRING" id="1720063.SAMN05216217_11415"/>
<dbReference type="InterPro" id="IPR014710">
    <property type="entry name" value="RmlC-like_jellyroll"/>
</dbReference>
<evidence type="ECO:0000256" key="1">
    <source>
        <dbReference type="ARBA" id="ARBA00023015"/>
    </source>
</evidence>
<dbReference type="SUPFAM" id="SSF46785">
    <property type="entry name" value="Winged helix' DNA-binding domain"/>
    <property type="match status" value="1"/>
</dbReference>
<evidence type="ECO:0000259" key="4">
    <source>
        <dbReference type="PROSITE" id="PS50042"/>
    </source>
</evidence>
<dbReference type="AlphaFoldDB" id="A0A1I4TES7"/>
<keyword evidence="1" id="KW-0805">Transcription regulation</keyword>
<dbReference type="Pfam" id="PF13545">
    <property type="entry name" value="HTH_Crp_2"/>
    <property type="match status" value="1"/>
</dbReference>
<dbReference type="RefSeq" id="WP_093477574.1">
    <property type="nucleotide sequence ID" value="NZ_FOUI01000014.1"/>
</dbReference>
<dbReference type="Proteomes" id="UP000243629">
    <property type="component" value="Unassembled WGS sequence"/>
</dbReference>
<evidence type="ECO:0000256" key="2">
    <source>
        <dbReference type="ARBA" id="ARBA00023125"/>
    </source>
</evidence>
<keyword evidence="3" id="KW-0804">Transcription</keyword>
<feature type="domain" description="HTH crp-type" evidence="5">
    <location>
        <begin position="151"/>
        <end position="222"/>
    </location>
</feature>
<dbReference type="InterPro" id="IPR050397">
    <property type="entry name" value="Env_Response_Regulators"/>
</dbReference>
<organism evidence="6 7">
    <name type="scientific">Halopseudomonas yangmingensis</name>
    <dbReference type="NCBI Taxonomy" id="1720063"/>
    <lineage>
        <taxon>Bacteria</taxon>
        <taxon>Pseudomonadati</taxon>
        <taxon>Pseudomonadota</taxon>
        <taxon>Gammaproteobacteria</taxon>
        <taxon>Pseudomonadales</taxon>
        <taxon>Pseudomonadaceae</taxon>
        <taxon>Halopseudomonas</taxon>
    </lineage>
</organism>
<evidence type="ECO:0000259" key="5">
    <source>
        <dbReference type="PROSITE" id="PS51063"/>
    </source>
</evidence>
<dbReference type="Gene3D" id="2.60.120.10">
    <property type="entry name" value="Jelly Rolls"/>
    <property type="match status" value="1"/>
</dbReference>
<dbReference type="InterPro" id="IPR000595">
    <property type="entry name" value="cNMP-bd_dom"/>
</dbReference>
<evidence type="ECO:0000313" key="6">
    <source>
        <dbReference type="EMBL" id="SFM75165.1"/>
    </source>
</evidence>
<dbReference type="InterPro" id="IPR012318">
    <property type="entry name" value="HTH_CRP"/>
</dbReference>
<evidence type="ECO:0000256" key="3">
    <source>
        <dbReference type="ARBA" id="ARBA00023163"/>
    </source>
</evidence>
<dbReference type="EMBL" id="FOUI01000014">
    <property type="protein sequence ID" value="SFM75165.1"/>
    <property type="molecule type" value="Genomic_DNA"/>
</dbReference>
<reference evidence="7" key="1">
    <citation type="submission" date="2016-10" db="EMBL/GenBank/DDBJ databases">
        <authorList>
            <person name="Varghese N."/>
            <person name="Submissions S."/>
        </authorList>
    </citation>
    <scope>NUCLEOTIDE SEQUENCE [LARGE SCALE GENOMIC DNA]</scope>
    <source>
        <strain evidence="7">DSM 24213</strain>
    </source>
</reference>
<accession>A0A1I4TES7</accession>
<keyword evidence="7" id="KW-1185">Reference proteome</keyword>
<protein>
    <submittedName>
        <fullName evidence="6">cAMP-binding domain of CRP or a regulatory subunit of cAMP-dependent protein kinases</fullName>
    </submittedName>
</protein>
<dbReference type="CDD" id="cd00038">
    <property type="entry name" value="CAP_ED"/>
    <property type="match status" value="1"/>
</dbReference>
<keyword evidence="2" id="KW-0238">DNA-binding</keyword>
<dbReference type="GO" id="GO:0005829">
    <property type="term" value="C:cytosol"/>
    <property type="evidence" value="ECO:0007669"/>
    <property type="project" value="TreeGrafter"/>
</dbReference>
<feature type="domain" description="Cyclic nucleotide-binding" evidence="4">
    <location>
        <begin position="17"/>
        <end position="120"/>
    </location>
</feature>
<dbReference type="SUPFAM" id="SSF51206">
    <property type="entry name" value="cAMP-binding domain-like"/>
    <property type="match status" value="1"/>
</dbReference>
<dbReference type="SMART" id="SM00100">
    <property type="entry name" value="cNMP"/>
    <property type="match status" value="1"/>
</dbReference>
<dbReference type="SMART" id="SM00419">
    <property type="entry name" value="HTH_CRP"/>
    <property type="match status" value="1"/>
</dbReference>